<dbReference type="AlphaFoldDB" id="A0A4P6JT23"/>
<accession>A0A4P6JT23</accession>
<dbReference type="Gene3D" id="3.40.50.1000">
    <property type="entry name" value="HAD superfamily/HAD-like"/>
    <property type="match status" value="1"/>
</dbReference>
<evidence type="ECO:0008006" key="3">
    <source>
        <dbReference type="Google" id="ProtNLM"/>
    </source>
</evidence>
<sequence length="138" mass="15080">MRRAFCWHCKRAGPAQRTRIALGIVTGKCAYTADFTLKYLDLKKYFDLVEAGDTRAIIKSSAMQKILTHWDIEPTHAAYIGDSGSDILESIAAGVLPLGAGWAETATIHNLSTARPFATFTSVASFTSWLDKNITVPS</sequence>
<dbReference type="Proteomes" id="UP000290365">
    <property type="component" value="Chromosome"/>
</dbReference>
<dbReference type="InterPro" id="IPR036412">
    <property type="entry name" value="HAD-like_sf"/>
</dbReference>
<organism evidence="1 2">
    <name type="scientific">Ktedonosporobacter rubrisoli</name>
    <dbReference type="NCBI Taxonomy" id="2509675"/>
    <lineage>
        <taxon>Bacteria</taxon>
        <taxon>Bacillati</taxon>
        <taxon>Chloroflexota</taxon>
        <taxon>Ktedonobacteria</taxon>
        <taxon>Ktedonobacterales</taxon>
        <taxon>Ktedonosporobacteraceae</taxon>
        <taxon>Ktedonosporobacter</taxon>
    </lineage>
</organism>
<dbReference type="OrthoDB" id="9792518at2"/>
<dbReference type="EMBL" id="CP035758">
    <property type="protein sequence ID" value="QBD78430.1"/>
    <property type="molecule type" value="Genomic_DNA"/>
</dbReference>
<dbReference type="Pfam" id="PF13419">
    <property type="entry name" value="HAD_2"/>
    <property type="match status" value="1"/>
</dbReference>
<dbReference type="InterPro" id="IPR023214">
    <property type="entry name" value="HAD_sf"/>
</dbReference>
<evidence type="ECO:0000313" key="2">
    <source>
        <dbReference type="Proteomes" id="UP000290365"/>
    </source>
</evidence>
<dbReference type="SUPFAM" id="SSF56784">
    <property type="entry name" value="HAD-like"/>
    <property type="match status" value="1"/>
</dbReference>
<dbReference type="InterPro" id="IPR041492">
    <property type="entry name" value="HAD_2"/>
</dbReference>
<protein>
    <recommendedName>
        <fullName evidence="3">HAD family hydrolase</fullName>
    </recommendedName>
</protein>
<keyword evidence="2" id="KW-1185">Reference proteome</keyword>
<dbReference type="KEGG" id="kbs:EPA93_21500"/>
<gene>
    <name evidence="1" type="ORF">EPA93_21500</name>
</gene>
<proteinExistence type="predicted"/>
<name>A0A4P6JT23_KTERU</name>
<reference evidence="1 2" key="1">
    <citation type="submission" date="2019-01" db="EMBL/GenBank/DDBJ databases">
        <title>Ktedonosporobacter rubrisoli SCAWS-G2.</title>
        <authorList>
            <person name="Huang Y."/>
            <person name="Yan B."/>
        </authorList>
    </citation>
    <scope>NUCLEOTIDE SEQUENCE [LARGE SCALE GENOMIC DNA]</scope>
    <source>
        <strain evidence="1 2">SCAWS-G2</strain>
    </source>
</reference>
<evidence type="ECO:0000313" key="1">
    <source>
        <dbReference type="EMBL" id="QBD78430.1"/>
    </source>
</evidence>